<keyword evidence="4" id="KW-1185">Reference proteome</keyword>
<feature type="compositionally biased region" description="Polar residues" evidence="2">
    <location>
        <begin position="1099"/>
        <end position="1116"/>
    </location>
</feature>
<feature type="compositionally biased region" description="Polar residues" evidence="2">
    <location>
        <begin position="325"/>
        <end position="339"/>
    </location>
</feature>
<accession>A0A8H2VZ05</accession>
<feature type="compositionally biased region" description="Acidic residues" evidence="2">
    <location>
        <begin position="656"/>
        <end position="670"/>
    </location>
</feature>
<feature type="region of interest" description="Disordered" evidence="2">
    <location>
        <begin position="850"/>
        <end position="901"/>
    </location>
</feature>
<organism evidence="3 4">
    <name type="scientific">Sclerotinia trifoliorum</name>
    <dbReference type="NCBI Taxonomy" id="28548"/>
    <lineage>
        <taxon>Eukaryota</taxon>
        <taxon>Fungi</taxon>
        <taxon>Dikarya</taxon>
        <taxon>Ascomycota</taxon>
        <taxon>Pezizomycotina</taxon>
        <taxon>Leotiomycetes</taxon>
        <taxon>Helotiales</taxon>
        <taxon>Sclerotiniaceae</taxon>
        <taxon>Sclerotinia</taxon>
    </lineage>
</organism>
<feature type="region of interest" description="Disordered" evidence="2">
    <location>
        <begin position="359"/>
        <end position="398"/>
    </location>
</feature>
<feature type="compositionally biased region" description="Polar residues" evidence="2">
    <location>
        <begin position="880"/>
        <end position="897"/>
    </location>
</feature>
<gene>
    <name evidence="3" type="ORF">SCLTRI_LOCUS7084</name>
</gene>
<dbReference type="Proteomes" id="UP000624404">
    <property type="component" value="Unassembled WGS sequence"/>
</dbReference>
<feature type="region of interest" description="Disordered" evidence="2">
    <location>
        <begin position="1079"/>
        <end position="1116"/>
    </location>
</feature>
<reference evidence="3" key="1">
    <citation type="submission" date="2020-10" db="EMBL/GenBank/DDBJ databases">
        <authorList>
            <person name="Kusch S."/>
        </authorList>
    </citation>
    <scope>NUCLEOTIDE SEQUENCE</scope>
    <source>
        <strain evidence="3">SwB9</strain>
    </source>
</reference>
<proteinExistence type="predicted"/>
<dbReference type="OrthoDB" id="5369448at2759"/>
<dbReference type="AlphaFoldDB" id="A0A8H2VZ05"/>
<feature type="compositionally biased region" description="Low complexity" evidence="2">
    <location>
        <begin position="239"/>
        <end position="250"/>
    </location>
</feature>
<comment type="caution">
    <text evidence="3">The sequence shown here is derived from an EMBL/GenBank/DDBJ whole genome shotgun (WGS) entry which is preliminary data.</text>
</comment>
<feature type="compositionally biased region" description="Basic and acidic residues" evidence="2">
    <location>
        <begin position="210"/>
        <end position="219"/>
    </location>
</feature>
<protein>
    <submittedName>
        <fullName evidence="3">C20e5b4f-899a-4ed2-ada1-00b752c238de-CDS</fullName>
    </submittedName>
</protein>
<keyword evidence="1" id="KW-0175">Coiled coil</keyword>
<feature type="region of interest" description="Disordered" evidence="2">
    <location>
        <begin position="413"/>
        <end position="437"/>
    </location>
</feature>
<feature type="region of interest" description="Disordered" evidence="2">
    <location>
        <begin position="179"/>
        <end position="341"/>
    </location>
</feature>
<feature type="compositionally biased region" description="Basic and acidic residues" evidence="2">
    <location>
        <begin position="850"/>
        <end position="876"/>
    </location>
</feature>
<feature type="compositionally biased region" description="Polar residues" evidence="2">
    <location>
        <begin position="1082"/>
        <end position="1092"/>
    </location>
</feature>
<name>A0A8H2VZ05_9HELO</name>
<evidence type="ECO:0000256" key="1">
    <source>
        <dbReference type="SAM" id="Coils"/>
    </source>
</evidence>
<feature type="compositionally biased region" description="Acidic residues" evidence="2">
    <location>
        <begin position="253"/>
        <end position="262"/>
    </location>
</feature>
<feature type="region of interest" description="Disordered" evidence="2">
    <location>
        <begin position="654"/>
        <end position="673"/>
    </location>
</feature>
<evidence type="ECO:0000256" key="2">
    <source>
        <dbReference type="SAM" id="MobiDB-lite"/>
    </source>
</evidence>
<evidence type="ECO:0000313" key="4">
    <source>
        <dbReference type="Proteomes" id="UP000624404"/>
    </source>
</evidence>
<feature type="compositionally biased region" description="Basic and acidic residues" evidence="2">
    <location>
        <begin position="179"/>
        <end position="201"/>
    </location>
</feature>
<feature type="coiled-coil region" evidence="1">
    <location>
        <begin position="708"/>
        <end position="793"/>
    </location>
</feature>
<dbReference type="EMBL" id="CAJHIA010000025">
    <property type="protein sequence ID" value="CAD6447292.1"/>
    <property type="molecule type" value="Genomic_DNA"/>
</dbReference>
<sequence length="1116" mass="126428">MNPSVNIYLPIFVYQRIESRRNYFKSRGQMSQSNSRRQSDFEIHEDFNSTNDMVEDIDLKKVGGENATSKEKGIGEVMSQSKYPQRHAEERIEMEEYEVEGDSILGRELSELQEDHSILDRELSEVQEDDSILEHARTKHNKHDDCEDCKHAREEKRKRAIARELQMQNIDAEIKAAARKAVESIEKDDPGRGRAANDRNDSILGTQKDGGYEPKDHGDSLLSAQTAESYQRKLYNGQDGTDLTLDTTKATLEDDGEIEDEDSVLHQDVSSTDAETERGYLGGGDIKSRHSSSNYGDVDDDVFSNGSEESRRFSVNSAEEAPNKISVSNRSSWQSNRQPDLSKEAQQLIELNSPIVGEEASTESVISRIPSGISRASAPKARESSSSPRKVSRHPFRTPSDIRAMQMYSPASSLFSTPHSAKRQQNPTVSRLGTPAGSQYSKIRTPTRFKKNREESPLVLLHVTVLPLQWQYSKAIVAPELPANLYNIREAYYLLQEKLSDTILSRGILLPHPQDSYECLEERFLDALELPVRPRAKILRCGHYIGPNTTSSDNDSADERDSGFGSTARFKNRPEKVWCDICRRDVRYEDDDQDEDDKRFNIKIFASNGLMRAGAWAAAWREMERVDVEIEPFVQPWMVEDMEDLIERLREAEERGGDDDYDQYSDDDSCGESLGSEAQRLHEQDLAKVTLRPKRGDVESRNAREEWLEAASKAAEEEADRIAREDEALRQEEEAARVEEEEVRQLEEEALRLHEEDEEVQKFADLESVTSNVNEEGQTAEELGAEAQKLHEEDMATVQALEEEAQHIHEAEVAEQKALEEEAQIIFEAELAKQEELEEEARKILKEEEVSRKAKEEEESKRKFEEQENSTEDAHLQDIYNKSSTGNRDLSSTSISRTPPCDESLSELLVKAARVVMRDRKNVLIIFLSVTVLFLAFRPNHQKEMVMPKYASDIIIQNHRYGVGQSVDQRGYEQLRQAAADGTLRMREIESSMEWKGQDVVITSSMKTQTPDVMQAGIAVERQKQVVMEIDAPDVGPVIEKMEEVSQIATFERSENIEAVAGTLSMSGTDIDVVSKDIPSFETPSDPRQNIENLPVGASESQSGKLDTNLELDTQL</sequence>
<evidence type="ECO:0000313" key="3">
    <source>
        <dbReference type="EMBL" id="CAD6447292.1"/>
    </source>
</evidence>